<dbReference type="PATRIC" id="fig|1132509.6.peg.105"/>
<dbReference type="InterPro" id="IPR036390">
    <property type="entry name" value="WH_DNA-bd_sf"/>
</dbReference>
<dbReference type="OrthoDB" id="325082at2157"/>
<evidence type="ECO:0000256" key="1">
    <source>
        <dbReference type="SAM" id="MobiDB-lite"/>
    </source>
</evidence>
<sequence>MDESSDSADDQPASESTGKSTLLEKGASAIDQQYAEAEMDEESHAILRTHLFSTALNAAGYERPMVLSWEDARDVMTEKRLEILDALGSDVEIESQRALARHLDRNYSDVSDDLDILYEVGVIEREHPDRNTIKPVLATENIAVNPILVNGTHLSAEANVTTFDDDEEEANPEDIEAEAEV</sequence>
<dbReference type="Proteomes" id="UP000011566">
    <property type="component" value="Unassembled WGS sequence"/>
</dbReference>
<accession>M0M8G7</accession>
<keyword evidence="3" id="KW-1185">Reference proteome</keyword>
<organism evidence="2 3">
    <name type="scientific">Halococcus hamelinensis 100A6</name>
    <dbReference type="NCBI Taxonomy" id="1132509"/>
    <lineage>
        <taxon>Archaea</taxon>
        <taxon>Methanobacteriati</taxon>
        <taxon>Methanobacteriota</taxon>
        <taxon>Stenosarchaea group</taxon>
        <taxon>Halobacteria</taxon>
        <taxon>Halobacteriales</taxon>
        <taxon>Halococcaceae</taxon>
        <taxon>Halococcus</taxon>
    </lineage>
</organism>
<reference evidence="2 3" key="1">
    <citation type="journal article" date="2014" name="PLoS Genet.">
        <title>Phylogenetically driven sequencing of extremely halophilic archaea reveals strategies for static and dynamic osmo-response.</title>
        <authorList>
            <person name="Becker E.A."/>
            <person name="Seitzer P.M."/>
            <person name="Tritt A."/>
            <person name="Larsen D."/>
            <person name="Krusor M."/>
            <person name="Yao A.I."/>
            <person name="Wu D."/>
            <person name="Madern D."/>
            <person name="Eisen J.A."/>
            <person name="Darling A.E."/>
            <person name="Facciotti M.T."/>
        </authorList>
    </citation>
    <scope>NUCLEOTIDE SEQUENCE [LARGE SCALE GENOMIC DNA]</scope>
    <source>
        <strain evidence="2 3">100A6</strain>
    </source>
</reference>
<name>M0M8G7_9EURY</name>
<gene>
    <name evidence="2" type="ORF">C447_00435</name>
</gene>
<dbReference type="AlphaFoldDB" id="M0M8G7"/>
<evidence type="ECO:0000313" key="2">
    <source>
        <dbReference type="EMBL" id="EMA42011.1"/>
    </source>
</evidence>
<dbReference type="eggNOG" id="ENOG502N5FA">
    <property type="taxonomic scope" value="Archaea"/>
</dbReference>
<dbReference type="SUPFAM" id="SSF46785">
    <property type="entry name" value="Winged helix' DNA-binding domain"/>
    <property type="match status" value="1"/>
</dbReference>
<comment type="caution">
    <text evidence="2">The sequence shown here is derived from an EMBL/GenBank/DDBJ whole genome shotgun (WGS) entry which is preliminary data.</text>
</comment>
<proteinExistence type="predicted"/>
<protein>
    <submittedName>
        <fullName evidence="2">Uncharacterized protein</fullName>
    </submittedName>
</protein>
<evidence type="ECO:0000313" key="3">
    <source>
        <dbReference type="Proteomes" id="UP000011566"/>
    </source>
</evidence>
<feature type="region of interest" description="Disordered" evidence="1">
    <location>
        <begin position="1"/>
        <end position="27"/>
    </location>
</feature>
<dbReference type="RefSeq" id="WP_007689727.1">
    <property type="nucleotide sequence ID" value="NZ_AJRK01000420.1"/>
</dbReference>
<dbReference type="EMBL" id="AOMB01000003">
    <property type="protein sequence ID" value="EMA42011.1"/>
    <property type="molecule type" value="Genomic_DNA"/>
</dbReference>
<dbReference type="Pfam" id="PF25212">
    <property type="entry name" value="HVO_A0114"/>
    <property type="match status" value="1"/>
</dbReference>